<sequence>TPNLHPNCPSKLRRSMMNSSARMLPAR</sequence>
<protein>
    <submittedName>
        <fullName evidence="2">(spotted green pufferfish) hypothetical protein</fullName>
    </submittedName>
</protein>
<organism evidence="2">
    <name type="scientific">Tetraodon nigroviridis</name>
    <name type="common">Spotted green pufferfish</name>
    <name type="synonym">Chelonodon nigroviridis</name>
    <dbReference type="NCBI Taxonomy" id="99883"/>
    <lineage>
        <taxon>Eukaryota</taxon>
        <taxon>Metazoa</taxon>
        <taxon>Chordata</taxon>
        <taxon>Craniata</taxon>
        <taxon>Vertebrata</taxon>
        <taxon>Euteleostomi</taxon>
        <taxon>Actinopterygii</taxon>
        <taxon>Neopterygii</taxon>
        <taxon>Teleostei</taxon>
        <taxon>Neoteleostei</taxon>
        <taxon>Acanthomorphata</taxon>
        <taxon>Eupercaria</taxon>
        <taxon>Tetraodontiformes</taxon>
        <taxon>Tetradontoidea</taxon>
        <taxon>Tetraodontidae</taxon>
        <taxon>Tetraodon</taxon>
    </lineage>
</organism>
<reference evidence="2" key="2">
    <citation type="submission" date="2004-02" db="EMBL/GenBank/DDBJ databases">
        <authorList>
            <consortium name="Genoscope"/>
            <consortium name="Whitehead Institute Centre for Genome Research"/>
        </authorList>
    </citation>
    <scope>NUCLEOTIDE SEQUENCE</scope>
</reference>
<feature type="region of interest" description="Disordered" evidence="1">
    <location>
        <begin position="1"/>
        <end position="27"/>
    </location>
</feature>
<evidence type="ECO:0000256" key="1">
    <source>
        <dbReference type="SAM" id="MobiDB-lite"/>
    </source>
</evidence>
<reference evidence="2" key="1">
    <citation type="journal article" date="2004" name="Nature">
        <title>Genome duplication in the teleost fish Tetraodon nigroviridis reveals the early vertebrate proto-karyotype.</title>
        <authorList>
            <person name="Jaillon O."/>
            <person name="Aury J.-M."/>
            <person name="Brunet F."/>
            <person name="Petit J.-L."/>
            <person name="Stange-Thomann N."/>
            <person name="Mauceli E."/>
            <person name="Bouneau L."/>
            <person name="Fischer C."/>
            <person name="Ozouf-Costaz C."/>
            <person name="Bernot A."/>
            <person name="Nicaud S."/>
            <person name="Jaffe D."/>
            <person name="Fisher S."/>
            <person name="Lutfalla G."/>
            <person name="Dossat C."/>
            <person name="Segurens B."/>
            <person name="Dasilva C."/>
            <person name="Salanoubat M."/>
            <person name="Levy M."/>
            <person name="Boudet N."/>
            <person name="Castellano S."/>
            <person name="Anthouard V."/>
            <person name="Jubin C."/>
            <person name="Castelli V."/>
            <person name="Katinka M."/>
            <person name="Vacherie B."/>
            <person name="Biemont C."/>
            <person name="Skalli Z."/>
            <person name="Cattolico L."/>
            <person name="Poulain J."/>
            <person name="De Berardinis V."/>
            <person name="Cruaud C."/>
            <person name="Duprat S."/>
            <person name="Brottier P."/>
            <person name="Coutanceau J.-P."/>
            <person name="Gouzy J."/>
            <person name="Parra G."/>
            <person name="Lardier G."/>
            <person name="Chapple C."/>
            <person name="McKernan K.J."/>
            <person name="McEwan P."/>
            <person name="Bosak S."/>
            <person name="Kellis M."/>
            <person name="Volff J.-N."/>
            <person name="Guigo R."/>
            <person name="Zody M.C."/>
            <person name="Mesirov J."/>
            <person name="Lindblad-Toh K."/>
            <person name="Birren B."/>
            <person name="Nusbaum C."/>
            <person name="Kahn D."/>
            <person name="Robinson-Rechavi M."/>
            <person name="Laudet V."/>
            <person name="Schachter V."/>
            <person name="Quetier F."/>
            <person name="Saurin W."/>
            <person name="Scarpelli C."/>
            <person name="Wincker P."/>
            <person name="Lander E.S."/>
            <person name="Weissenbach J."/>
            <person name="Roest Crollius H."/>
        </authorList>
    </citation>
    <scope>NUCLEOTIDE SEQUENCE [LARGE SCALE GENOMIC DNA]</scope>
</reference>
<name>Q4RB60_TETNG</name>
<dbReference type="KEGG" id="tng:GSTEN00036398G001"/>
<feature type="non-terminal residue" evidence="2">
    <location>
        <position position="1"/>
    </location>
</feature>
<proteinExistence type="predicted"/>
<evidence type="ECO:0000313" key="2">
    <source>
        <dbReference type="EMBL" id="CAG14373.1"/>
    </source>
</evidence>
<dbReference type="AlphaFoldDB" id="Q4RB60"/>
<gene>
    <name evidence="2" type="ORF">GSTENG00036398001</name>
</gene>
<accession>Q4RB60</accession>
<dbReference type="EMBL" id="CAAE01022201">
    <property type="protein sequence ID" value="CAG14373.1"/>
    <property type="molecule type" value="Genomic_DNA"/>
</dbReference>
<comment type="caution">
    <text evidence="2">The sequence shown here is derived from an EMBL/GenBank/DDBJ whole genome shotgun (WGS) entry which is preliminary data.</text>
</comment>